<comment type="function">
    <text evidence="2">Antitoxin component of a type II toxin-antitoxin (TA) system.</text>
</comment>
<evidence type="ECO:0000313" key="3">
    <source>
        <dbReference type="EMBL" id="WNL17392.1"/>
    </source>
</evidence>
<reference evidence="3" key="1">
    <citation type="submission" date="2023-09" db="EMBL/GenBank/DDBJ databases">
        <title>Arcobacter tbilisiensis sp. nov. isolated from chicken meat in Tbilisi, Georgia.</title>
        <authorList>
            <person name="Matthias R."/>
            <person name="Zautner A.E."/>
        </authorList>
    </citation>
    <scope>NUCLEOTIDE SEQUENCE</scope>
    <source>
        <strain evidence="3">LEO 107</strain>
    </source>
</reference>
<protein>
    <recommendedName>
        <fullName evidence="2">Antitoxin</fullName>
    </recommendedName>
</protein>
<dbReference type="Pfam" id="PF02604">
    <property type="entry name" value="PhdYeFM_antitox"/>
    <property type="match status" value="1"/>
</dbReference>
<name>A0AA96CWY9_9BACT</name>
<organism evidence="3">
    <name type="scientific">Arcobacter sp. AZ-2023</name>
    <dbReference type="NCBI Taxonomy" id="3074453"/>
    <lineage>
        <taxon>Bacteria</taxon>
        <taxon>Pseudomonadati</taxon>
        <taxon>Campylobacterota</taxon>
        <taxon>Epsilonproteobacteria</taxon>
        <taxon>Campylobacterales</taxon>
        <taxon>Arcobacteraceae</taxon>
        <taxon>Arcobacter</taxon>
    </lineage>
</organism>
<dbReference type="PANTHER" id="PTHR33713">
    <property type="entry name" value="ANTITOXIN YAFN-RELATED"/>
    <property type="match status" value="1"/>
</dbReference>
<comment type="similarity">
    <text evidence="1 2">Belongs to the phD/YefM antitoxin family.</text>
</comment>
<dbReference type="InterPro" id="IPR036165">
    <property type="entry name" value="YefM-like_sf"/>
</dbReference>
<evidence type="ECO:0000256" key="1">
    <source>
        <dbReference type="ARBA" id="ARBA00009981"/>
    </source>
</evidence>
<dbReference type="InterPro" id="IPR006442">
    <property type="entry name" value="Antitoxin_Phd/YefM"/>
</dbReference>
<dbReference type="NCBIfam" id="TIGR01552">
    <property type="entry name" value="phd_fam"/>
    <property type="match status" value="1"/>
</dbReference>
<evidence type="ECO:0000256" key="2">
    <source>
        <dbReference type="RuleBase" id="RU362080"/>
    </source>
</evidence>
<gene>
    <name evidence="3" type="ORF">RJG54_03160</name>
</gene>
<dbReference type="PANTHER" id="PTHR33713:SF11">
    <property type="entry name" value="PREVENT-HOST-DEATH FAMILY PROTEIN"/>
    <property type="match status" value="1"/>
</dbReference>
<proteinExistence type="inferred from homology"/>
<dbReference type="InterPro" id="IPR051405">
    <property type="entry name" value="phD/YefM_antitoxin"/>
</dbReference>
<dbReference type="Gene3D" id="3.40.1620.10">
    <property type="entry name" value="YefM-like domain"/>
    <property type="match status" value="1"/>
</dbReference>
<dbReference type="EMBL" id="CP134846">
    <property type="protein sequence ID" value="WNL17392.1"/>
    <property type="molecule type" value="Genomic_DNA"/>
</dbReference>
<accession>A0AA96CWY9</accession>
<dbReference type="AlphaFoldDB" id="A0AA96CWY9"/>
<sequence length="95" mass="10968">MNLSSDIKPISYLKSKTAEVINEANENKRAIIITQNGEAKVVIQDIKSYENMQNSINLLKLIVQSENDIENGDIINQEEMFENLEKNFLSKYEKF</sequence>
<dbReference type="SUPFAM" id="SSF143120">
    <property type="entry name" value="YefM-like"/>
    <property type="match status" value="1"/>
</dbReference>